<proteinExistence type="inferred from homology"/>
<reference evidence="5" key="1">
    <citation type="journal article" date="2019" name="Int. J. Syst. Evol. Microbiol.">
        <title>The Global Catalogue of Microorganisms (GCM) 10K type strain sequencing project: providing services to taxonomists for standard genome sequencing and annotation.</title>
        <authorList>
            <consortium name="The Broad Institute Genomics Platform"/>
            <consortium name="The Broad Institute Genome Sequencing Center for Infectious Disease"/>
            <person name="Wu L."/>
            <person name="Ma J."/>
        </authorList>
    </citation>
    <scope>NUCLEOTIDE SEQUENCE [LARGE SCALE GENOMIC DNA]</scope>
    <source>
        <strain evidence="5">JCM 16908</strain>
    </source>
</reference>
<dbReference type="Pfam" id="PF00011">
    <property type="entry name" value="HSP20"/>
    <property type="match status" value="1"/>
</dbReference>
<dbReference type="InterPro" id="IPR031107">
    <property type="entry name" value="Small_HSP"/>
</dbReference>
<evidence type="ECO:0000313" key="4">
    <source>
        <dbReference type="EMBL" id="GAA3816425.1"/>
    </source>
</evidence>
<dbReference type="SUPFAM" id="SSF49764">
    <property type="entry name" value="HSP20-like chaperones"/>
    <property type="match status" value="1"/>
</dbReference>
<feature type="domain" description="SHSP" evidence="3">
    <location>
        <begin position="29"/>
        <end position="140"/>
    </location>
</feature>
<evidence type="ECO:0000259" key="3">
    <source>
        <dbReference type="PROSITE" id="PS01031"/>
    </source>
</evidence>
<dbReference type="Proteomes" id="UP001500888">
    <property type="component" value="Unassembled WGS sequence"/>
</dbReference>
<comment type="similarity">
    <text evidence="1 2">Belongs to the small heat shock protein (HSP20) family.</text>
</comment>
<dbReference type="InterPro" id="IPR008978">
    <property type="entry name" value="HSP20-like_chaperone"/>
</dbReference>
<evidence type="ECO:0000313" key="5">
    <source>
        <dbReference type="Proteomes" id="UP001500888"/>
    </source>
</evidence>
<keyword evidence="5" id="KW-1185">Reference proteome</keyword>
<protein>
    <submittedName>
        <fullName evidence="4">Hsp20/alpha crystallin family protein</fullName>
    </submittedName>
</protein>
<name>A0ABP7IEG7_9ACTN</name>
<dbReference type="RefSeq" id="WP_344942394.1">
    <property type="nucleotide sequence ID" value="NZ_BAAAZR010000009.1"/>
</dbReference>
<dbReference type="Gene3D" id="2.60.40.790">
    <property type="match status" value="1"/>
</dbReference>
<dbReference type="InterPro" id="IPR002068">
    <property type="entry name" value="A-crystallin/Hsp20_dom"/>
</dbReference>
<dbReference type="CDD" id="cd06464">
    <property type="entry name" value="ACD_sHsps-like"/>
    <property type="match status" value="1"/>
</dbReference>
<evidence type="ECO:0000256" key="2">
    <source>
        <dbReference type="RuleBase" id="RU003616"/>
    </source>
</evidence>
<sequence length="148" mass="16803">MLLTSIDPFVQEVERHFDRLTRGALNRGEGSGNGVMPLDGIRRKDDVVLRFDLPGIDPDSIEITIDRGVLSVSARREEELTEDDRLFVRERVMGTFTRRVYLSEHLDSEHVDAGYHNGVLQIRIPVVERAKPRKVEIQRGGDAKAIRA</sequence>
<dbReference type="EMBL" id="BAAAZR010000009">
    <property type="protein sequence ID" value="GAA3816425.1"/>
    <property type="molecule type" value="Genomic_DNA"/>
</dbReference>
<comment type="caution">
    <text evidence="4">The sequence shown here is derived from an EMBL/GenBank/DDBJ whole genome shotgun (WGS) entry which is preliminary data.</text>
</comment>
<accession>A0ABP7IEG7</accession>
<organism evidence="4 5">
    <name type="scientific">Sphaerisporangium flaviroseum</name>
    <dbReference type="NCBI Taxonomy" id="509199"/>
    <lineage>
        <taxon>Bacteria</taxon>
        <taxon>Bacillati</taxon>
        <taxon>Actinomycetota</taxon>
        <taxon>Actinomycetes</taxon>
        <taxon>Streptosporangiales</taxon>
        <taxon>Streptosporangiaceae</taxon>
        <taxon>Sphaerisporangium</taxon>
    </lineage>
</organism>
<gene>
    <name evidence="4" type="ORF">GCM10022226_41410</name>
</gene>
<evidence type="ECO:0000256" key="1">
    <source>
        <dbReference type="PROSITE-ProRule" id="PRU00285"/>
    </source>
</evidence>
<dbReference type="PROSITE" id="PS01031">
    <property type="entry name" value="SHSP"/>
    <property type="match status" value="1"/>
</dbReference>
<dbReference type="PANTHER" id="PTHR11527">
    <property type="entry name" value="HEAT-SHOCK PROTEIN 20 FAMILY MEMBER"/>
    <property type="match status" value="1"/>
</dbReference>